<dbReference type="InterPro" id="IPR004869">
    <property type="entry name" value="MMPL_dom"/>
</dbReference>
<dbReference type="OrthoDB" id="438641at2759"/>
<dbReference type="InterPro" id="IPR050545">
    <property type="entry name" value="Mycobact_MmpL"/>
</dbReference>
<evidence type="ECO:0000259" key="8">
    <source>
        <dbReference type="Pfam" id="PF03176"/>
    </source>
</evidence>
<dbReference type="Pfam" id="PF03176">
    <property type="entry name" value="MMPL"/>
    <property type="match status" value="1"/>
</dbReference>
<comment type="similarity">
    <text evidence="2">Belongs to the resistance-nodulation-cell division (RND) (TC 2.A.6) family. MmpL subfamily.</text>
</comment>
<dbReference type="GO" id="GO:0005886">
    <property type="term" value="C:plasma membrane"/>
    <property type="evidence" value="ECO:0007669"/>
    <property type="project" value="UniProtKB-SubCell"/>
</dbReference>
<dbReference type="Gene3D" id="1.20.1640.10">
    <property type="entry name" value="Multidrug efflux transporter AcrB transmembrane domain"/>
    <property type="match status" value="1"/>
</dbReference>
<dbReference type="AlphaFoldDB" id="X6N6X9"/>
<evidence type="ECO:0000256" key="4">
    <source>
        <dbReference type="ARBA" id="ARBA00022692"/>
    </source>
</evidence>
<evidence type="ECO:0000256" key="5">
    <source>
        <dbReference type="ARBA" id="ARBA00022989"/>
    </source>
</evidence>
<dbReference type="PANTHER" id="PTHR33406:SF6">
    <property type="entry name" value="MEMBRANE PROTEIN YDGH-RELATED"/>
    <property type="match status" value="1"/>
</dbReference>
<feature type="transmembrane region" description="Helical" evidence="7">
    <location>
        <begin position="230"/>
        <end position="250"/>
    </location>
</feature>
<dbReference type="PANTHER" id="PTHR33406">
    <property type="entry name" value="MEMBRANE PROTEIN MJ1562-RELATED"/>
    <property type="match status" value="1"/>
</dbReference>
<name>X6N6X9_RETFI</name>
<evidence type="ECO:0000313" key="10">
    <source>
        <dbReference type="Proteomes" id="UP000023152"/>
    </source>
</evidence>
<evidence type="ECO:0000256" key="6">
    <source>
        <dbReference type="ARBA" id="ARBA00023136"/>
    </source>
</evidence>
<protein>
    <recommendedName>
        <fullName evidence="8">Membrane transport protein MMPL domain-containing protein</fullName>
    </recommendedName>
</protein>
<feature type="transmembrane region" description="Helical" evidence="7">
    <location>
        <begin position="52"/>
        <end position="72"/>
    </location>
</feature>
<dbReference type="EMBL" id="ASPP01011567">
    <property type="protein sequence ID" value="ETO21499.1"/>
    <property type="molecule type" value="Genomic_DNA"/>
</dbReference>
<gene>
    <name evidence="9" type="ORF">RFI_15705</name>
</gene>
<reference evidence="9 10" key="1">
    <citation type="journal article" date="2013" name="Curr. Biol.">
        <title>The Genome of the Foraminiferan Reticulomyxa filosa.</title>
        <authorList>
            <person name="Glockner G."/>
            <person name="Hulsmann N."/>
            <person name="Schleicher M."/>
            <person name="Noegel A.A."/>
            <person name="Eichinger L."/>
            <person name="Gallinger C."/>
            <person name="Pawlowski J."/>
            <person name="Sierra R."/>
            <person name="Euteneuer U."/>
            <person name="Pillet L."/>
            <person name="Moustafa A."/>
            <person name="Platzer M."/>
            <person name="Groth M."/>
            <person name="Szafranski K."/>
            <person name="Schliwa M."/>
        </authorList>
    </citation>
    <scope>NUCLEOTIDE SEQUENCE [LARGE SCALE GENOMIC DNA]</scope>
</reference>
<comment type="subcellular location">
    <subcellularLocation>
        <location evidence="1">Cell membrane</location>
        <topology evidence="1">Multi-pass membrane protein</topology>
    </subcellularLocation>
</comment>
<evidence type="ECO:0000256" key="1">
    <source>
        <dbReference type="ARBA" id="ARBA00004651"/>
    </source>
</evidence>
<organism evidence="9 10">
    <name type="scientific">Reticulomyxa filosa</name>
    <dbReference type="NCBI Taxonomy" id="46433"/>
    <lineage>
        <taxon>Eukaryota</taxon>
        <taxon>Sar</taxon>
        <taxon>Rhizaria</taxon>
        <taxon>Retaria</taxon>
        <taxon>Foraminifera</taxon>
        <taxon>Monothalamids</taxon>
        <taxon>Reticulomyxidae</taxon>
        <taxon>Reticulomyxa</taxon>
    </lineage>
</organism>
<sequence>MMSVTVAMSIDYSLFLLTRFREEIEKQTKRRKLNDIDTTFAIRQMTRWSGKVVAFSGFILSITYIGLVAYPMTMLQTVGLGASIAVLCTILINLTCTPALLLMFPNFFKVLGCRFPRPCERALGRLGIRFPSDYALPLDEAYGYVVENDQNGMIDSEQSLAMGSRTMSSEQPLIVSSFHSLNLTKSSEDGEGKKCNCFPAKQIYPFRLTHQEKKNWCNRCWYECGSYSTICPYSLIIVLVVYALISPIGWRVIELRKQLDDTLVFPRNSDYLQTYKEIKQSFSAGMLAPWYVIIPDPLYNEPGDANESVHSWRYAHDTGVIMSRLYHELAISNYNMSSSVGISVYKNKTFTDKDSYDYITRSSAYKSFSANYISPDNSSFND</sequence>
<evidence type="ECO:0000256" key="2">
    <source>
        <dbReference type="ARBA" id="ARBA00010157"/>
    </source>
</evidence>
<evidence type="ECO:0000256" key="3">
    <source>
        <dbReference type="ARBA" id="ARBA00022475"/>
    </source>
</evidence>
<keyword evidence="6 7" id="KW-0472">Membrane</keyword>
<evidence type="ECO:0000256" key="7">
    <source>
        <dbReference type="SAM" id="Phobius"/>
    </source>
</evidence>
<dbReference type="Proteomes" id="UP000023152">
    <property type="component" value="Unassembled WGS sequence"/>
</dbReference>
<feature type="transmembrane region" description="Helical" evidence="7">
    <location>
        <begin position="78"/>
        <end position="104"/>
    </location>
</feature>
<feature type="domain" description="Membrane transport protein MMPL" evidence="8">
    <location>
        <begin position="1"/>
        <end position="106"/>
    </location>
</feature>
<keyword evidence="10" id="KW-1185">Reference proteome</keyword>
<proteinExistence type="inferred from homology"/>
<keyword evidence="4 7" id="KW-0812">Transmembrane</keyword>
<dbReference type="SUPFAM" id="SSF82866">
    <property type="entry name" value="Multidrug efflux transporter AcrB transmembrane domain"/>
    <property type="match status" value="1"/>
</dbReference>
<evidence type="ECO:0000313" key="9">
    <source>
        <dbReference type="EMBL" id="ETO21499.1"/>
    </source>
</evidence>
<keyword evidence="3" id="KW-1003">Cell membrane</keyword>
<accession>X6N6X9</accession>
<keyword evidence="5 7" id="KW-1133">Transmembrane helix</keyword>
<comment type="caution">
    <text evidence="9">The sequence shown here is derived from an EMBL/GenBank/DDBJ whole genome shotgun (WGS) entry which is preliminary data.</text>
</comment>